<gene>
    <name evidence="1" type="ORF">DFR38_10617</name>
</gene>
<dbReference type="OrthoDB" id="9804765at2"/>
<protein>
    <submittedName>
        <fullName evidence="1">Phenylpyruvate tautomerase PptA (4-oxalocrotonate tautomerase family)</fullName>
    </submittedName>
</protein>
<proteinExistence type="predicted"/>
<dbReference type="RefSeq" id="WP_059284797.1">
    <property type="nucleotide sequence ID" value="NZ_LNQU01000008.1"/>
</dbReference>
<evidence type="ECO:0000313" key="1">
    <source>
        <dbReference type="EMBL" id="PXX48647.1"/>
    </source>
</evidence>
<dbReference type="PANTHER" id="PTHR38460">
    <property type="entry name" value="TAUTOMERASE YOLI-RELATED"/>
    <property type="match status" value="1"/>
</dbReference>
<dbReference type="AlphaFoldDB" id="A0A318JLN3"/>
<dbReference type="PANTHER" id="PTHR38460:SF1">
    <property type="entry name" value="TAUTOMERASE YOLI-RELATED"/>
    <property type="match status" value="1"/>
</dbReference>
<dbReference type="Gene3D" id="3.30.429.10">
    <property type="entry name" value="Macrophage Migration Inhibitory Factor"/>
    <property type="match status" value="1"/>
</dbReference>
<dbReference type="InterPro" id="IPR037479">
    <property type="entry name" value="Tauto_MSAD"/>
</dbReference>
<dbReference type="Proteomes" id="UP000248395">
    <property type="component" value="Unassembled WGS sequence"/>
</dbReference>
<keyword evidence="1" id="KW-0670">Pyruvate</keyword>
<evidence type="ECO:0000313" key="2">
    <source>
        <dbReference type="Proteomes" id="UP000248395"/>
    </source>
</evidence>
<reference evidence="1 2" key="1">
    <citation type="submission" date="2018-05" db="EMBL/GenBank/DDBJ databases">
        <title>Genomic Encyclopedia of Type Strains, Phase IV (KMG-IV): sequencing the most valuable type-strain genomes for metagenomic binning, comparative biology and taxonomic classification.</title>
        <authorList>
            <person name="Goeker M."/>
        </authorList>
    </citation>
    <scope>NUCLEOTIDE SEQUENCE [LARGE SCALE GENOMIC DNA]</scope>
    <source>
        <strain evidence="1 2">DSM 25134</strain>
    </source>
</reference>
<dbReference type="SUPFAM" id="SSF55331">
    <property type="entry name" value="Tautomerase/MIF"/>
    <property type="match status" value="1"/>
</dbReference>
<accession>A0A318JLN3</accession>
<keyword evidence="2" id="KW-1185">Reference proteome</keyword>
<name>A0A318JLN3_9NEIS</name>
<dbReference type="EMBL" id="QJKC01000006">
    <property type="protein sequence ID" value="PXX48647.1"/>
    <property type="molecule type" value="Genomic_DNA"/>
</dbReference>
<organism evidence="1 2">
    <name type="scientific">Aquitalea magnusonii</name>
    <dbReference type="NCBI Taxonomy" id="332411"/>
    <lineage>
        <taxon>Bacteria</taxon>
        <taxon>Pseudomonadati</taxon>
        <taxon>Pseudomonadota</taxon>
        <taxon>Betaproteobacteria</taxon>
        <taxon>Neisseriales</taxon>
        <taxon>Chromobacteriaceae</taxon>
        <taxon>Aquitalea</taxon>
    </lineage>
</organism>
<dbReference type="InterPro" id="IPR014347">
    <property type="entry name" value="Tautomerase/MIF_sf"/>
</dbReference>
<comment type="caution">
    <text evidence="1">The sequence shown here is derived from an EMBL/GenBank/DDBJ whole genome shotgun (WGS) entry which is preliminary data.</text>
</comment>
<sequence length="127" mass="14313">MPLVRIDIKKNPDATFAQKLGQVVYASMKQAINVPDKDNFQVLTEHDDNHFVYDPAYLGIQRTDGVVFIQITLNEGRSTEQKKLLYQTIAEGLHAEAGVRLEDVFISLVEVKKENWSFGSGLAQYAN</sequence>
<dbReference type="Pfam" id="PF14552">
    <property type="entry name" value="Tautomerase_2"/>
    <property type="match status" value="1"/>
</dbReference>